<reference evidence="16 17" key="1">
    <citation type="journal article" date="2015" name="BMC Genomics">
        <title>Genome mining reveals unlocked bioactive potential of marine Gram-negative bacteria.</title>
        <authorList>
            <person name="Machado H."/>
            <person name="Sonnenschein E.C."/>
            <person name="Melchiorsen J."/>
            <person name="Gram L."/>
        </authorList>
    </citation>
    <scope>NUCLEOTIDE SEQUENCE [LARGE SCALE GENOMIC DNA]</scope>
    <source>
        <strain evidence="16 17">S2471</strain>
    </source>
</reference>
<evidence type="ECO:0000256" key="13">
    <source>
        <dbReference type="SAM" id="SignalP"/>
    </source>
</evidence>
<dbReference type="InterPro" id="IPR037066">
    <property type="entry name" value="Plug_dom_sf"/>
</dbReference>
<dbReference type="EMBL" id="JXYA01000065">
    <property type="protein sequence ID" value="KJZ05658.1"/>
    <property type="molecule type" value="Genomic_DNA"/>
</dbReference>
<keyword evidence="6 13" id="KW-0732">Signal</keyword>
<dbReference type="InterPro" id="IPR036942">
    <property type="entry name" value="Beta-barrel_TonB_sf"/>
</dbReference>
<dbReference type="GO" id="GO:0015344">
    <property type="term" value="F:siderophore uptake transmembrane transporter activity"/>
    <property type="evidence" value="ECO:0007669"/>
    <property type="project" value="TreeGrafter"/>
</dbReference>
<gene>
    <name evidence="16" type="ORF">TW77_22360</name>
</gene>
<dbReference type="InterPro" id="IPR039426">
    <property type="entry name" value="TonB-dep_rcpt-like"/>
</dbReference>
<keyword evidence="9" id="KW-0675">Receptor</keyword>
<dbReference type="InterPro" id="IPR000531">
    <property type="entry name" value="Beta-barrel_TonB"/>
</dbReference>
<feature type="chain" id="PRO_5002475065" description="TonB-dependent receptor" evidence="13">
    <location>
        <begin position="21"/>
        <end position="659"/>
    </location>
</feature>
<feature type="domain" description="TonB-dependent receptor plug" evidence="15">
    <location>
        <begin position="57"/>
        <end position="166"/>
    </location>
</feature>
<dbReference type="Proteomes" id="UP000033452">
    <property type="component" value="Unassembled WGS sequence"/>
</dbReference>
<keyword evidence="7 12" id="KW-0798">TonB box</keyword>
<evidence type="ECO:0000313" key="17">
    <source>
        <dbReference type="Proteomes" id="UP000033452"/>
    </source>
</evidence>
<dbReference type="GO" id="GO:0044718">
    <property type="term" value="P:siderophore transmembrane transport"/>
    <property type="evidence" value="ECO:0007669"/>
    <property type="project" value="TreeGrafter"/>
</dbReference>
<keyword evidence="10 11" id="KW-0998">Cell outer membrane</keyword>
<evidence type="ECO:0000313" key="16">
    <source>
        <dbReference type="EMBL" id="KJZ05658.1"/>
    </source>
</evidence>
<keyword evidence="17" id="KW-1185">Reference proteome</keyword>
<evidence type="ECO:0000256" key="12">
    <source>
        <dbReference type="RuleBase" id="RU003357"/>
    </source>
</evidence>
<evidence type="ECO:0000256" key="1">
    <source>
        <dbReference type="ARBA" id="ARBA00004571"/>
    </source>
</evidence>
<protein>
    <recommendedName>
        <fullName evidence="18">TonB-dependent receptor</fullName>
    </recommendedName>
</protein>
<dbReference type="PATRIC" id="fig|43658.5.peg.4713"/>
<proteinExistence type="inferred from homology"/>
<evidence type="ECO:0000259" key="14">
    <source>
        <dbReference type="Pfam" id="PF00593"/>
    </source>
</evidence>
<dbReference type="GO" id="GO:0009279">
    <property type="term" value="C:cell outer membrane"/>
    <property type="evidence" value="ECO:0007669"/>
    <property type="project" value="UniProtKB-SubCell"/>
</dbReference>
<comment type="caution">
    <text evidence="16">The sequence shown here is derived from an EMBL/GenBank/DDBJ whole genome shotgun (WGS) entry which is preliminary data.</text>
</comment>
<comment type="subcellular location">
    <subcellularLocation>
        <location evidence="1 11">Cell outer membrane</location>
        <topology evidence="1 11">Multi-pass membrane protein</topology>
    </subcellularLocation>
</comment>
<evidence type="ECO:0000256" key="3">
    <source>
        <dbReference type="ARBA" id="ARBA00022448"/>
    </source>
</evidence>
<dbReference type="InterPro" id="IPR012910">
    <property type="entry name" value="Plug_dom"/>
</dbReference>
<evidence type="ECO:0000256" key="8">
    <source>
        <dbReference type="ARBA" id="ARBA00023136"/>
    </source>
</evidence>
<accession>A0A0F4QD84</accession>
<dbReference type="Gene3D" id="2.170.130.10">
    <property type="entry name" value="TonB-dependent receptor, plug domain"/>
    <property type="match status" value="1"/>
</dbReference>
<keyword evidence="8 11" id="KW-0472">Membrane</keyword>
<keyword evidence="5 11" id="KW-0812">Transmembrane</keyword>
<dbReference type="PROSITE" id="PS51257">
    <property type="entry name" value="PROKAR_LIPOPROTEIN"/>
    <property type="match status" value="1"/>
</dbReference>
<keyword evidence="3 11" id="KW-0813">Transport</keyword>
<dbReference type="Gene3D" id="2.40.170.20">
    <property type="entry name" value="TonB-dependent receptor, beta-barrel domain"/>
    <property type="match status" value="1"/>
</dbReference>
<keyword evidence="4 11" id="KW-1134">Transmembrane beta strand</keyword>
<feature type="domain" description="TonB-dependent receptor-like beta-barrel" evidence="14">
    <location>
        <begin position="288"/>
        <end position="625"/>
    </location>
</feature>
<evidence type="ECO:0000256" key="10">
    <source>
        <dbReference type="ARBA" id="ARBA00023237"/>
    </source>
</evidence>
<evidence type="ECO:0000256" key="7">
    <source>
        <dbReference type="ARBA" id="ARBA00023077"/>
    </source>
</evidence>
<feature type="signal peptide" evidence="13">
    <location>
        <begin position="1"/>
        <end position="20"/>
    </location>
</feature>
<dbReference type="PROSITE" id="PS52016">
    <property type="entry name" value="TONB_DEPENDENT_REC_3"/>
    <property type="match status" value="1"/>
</dbReference>
<sequence length="659" mass="74316">MKQHDLFVGLLMMLSSCALAQNDPLPDLEDLLSQQLNQLPSNTQSSAGSRIERSSSDSMAVTHVITDKDIRQFNLQSLADILAMFVGITTRDNSSFIYLGARGIGRPGDFNSRFLFLLDGTRMNENLLDAGLLGYENFVDVGLIERVEYSPGASAALYGNNALLGVINIVTKTSSKLRGLNTAWSVTNDETHHGRITAGFRSQGGADSWFSLSGSKLRDIDFPVPGAPAELLAWQQLNKESSSRAMFSHQSGSFQFQAAASRRQRSFPDGFSVLRSNVPEIGAPELETLDNEAFFVALTFDDTISQDIEAYFHISTHGNDLIRNVPLTLPDGGLEFVRPMNSGRWSNLDGQLVFLGVEDHELMLGIDFQKDHRQEFSSRSSIPSEFNFEQKSNENRYGLYVQDLWRITPEFKFQWALRYDNSDFSSERWSPSFTAKYSFTPDHHLLLRHSRAFRVANFLERNANSVFDEPNPKNETIDYNEISLVQRWSDSLSSFATFYYANIDNLIHQDFFRPIYFNPPPIRSHGAEIGADKRWSNGMSLIASTAIQRSRLRGGFGIANSPEFIGKLRFSLPLGRSGFTLSLSSYAVSKRRTFDSHLPGFASHDVNVNWQNEHNLFIALGVRNITDKEILDITDDGFVPYLQRRRQVHLSLNWSWGND</sequence>
<dbReference type="AlphaFoldDB" id="A0A0F4QD84"/>
<evidence type="ECO:0008006" key="18">
    <source>
        <dbReference type="Google" id="ProtNLM"/>
    </source>
</evidence>
<organism evidence="16 17">
    <name type="scientific">Pseudoalteromonas rubra</name>
    <dbReference type="NCBI Taxonomy" id="43658"/>
    <lineage>
        <taxon>Bacteria</taxon>
        <taxon>Pseudomonadati</taxon>
        <taxon>Pseudomonadota</taxon>
        <taxon>Gammaproteobacteria</taxon>
        <taxon>Alteromonadales</taxon>
        <taxon>Pseudoalteromonadaceae</taxon>
        <taxon>Pseudoalteromonas</taxon>
    </lineage>
</organism>
<dbReference type="RefSeq" id="WP_046007169.1">
    <property type="nucleotide sequence ID" value="NZ_JXYA01000065.1"/>
</dbReference>
<dbReference type="PANTHER" id="PTHR30069">
    <property type="entry name" value="TONB-DEPENDENT OUTER MEMBRANE RECEPTOR"/>
    <property type="match status" value="1"/>
</dbReference>
<dbReference type="Pfam" id="PF07715">
    <property type="entry name" value="Plug"/>
    <property type="match status" value="1"/>
</dbReference>
<dbReference type="Pfam" id="PF00593">
    <property type="entry name" value="TonB_dep_Rec_b-barrel"/>
    <property type="match status" value="1"/>
</dbReference>
<evidence type="ECO:0000259" key="15">
    <source>
        <dbReference type="Pfam" id="PF07715"/>
    </source>
</evidence>
<evidence type="ECO:0000256" key="2">
    <source>
        <dbReference type="ARBA" id="ARBA00008143"/>
    </source>
</evidence>
<dbReference type="OrthoDB" id="9815954at2"/>
<evidence type="ECO:0000256" key="9">
    <source>
        <dbReference type="ARBA" id="ARBA00023170"/>
    </source>
</evidence>
<dbReference type="SUPFAM" id="SSF56935">
    <property type="entry name" value="Porins"/>
    <property type="match status" value="1"/>
</dbReference>
<dbReference type="PANTHER" id="PTHR30069:SF29">
    <property type="entry name" value="HEMOGLOBIN AND HEMOGLOBIN-HAPTOGLOBIN-BINDING PROTEIN 1-RELATED"/>
    <property type="match status" value="1"/>
</dbReference>
<name>A0A0F4QD84_9GAMM</name>
<evidence type="ECO:0000256" key="11">
    <source>
        <dbReference type="PROSITE-ProRule" id="PRU01360"/>
    </source>
</evidence>
<comment type="similarity">
    <text evidence="2">Belongs to the TonB-dependent receptor family. Hemoglobin/haptoglobin binding protein subfamily.</text>
</comment>
<evidence type="ECO:0000256" key="6">
    <source>
        <dbReference type="ARBA" id="ARBA00022729"/>
    </source>
</evidence>
<evidence type="ECO:0000256" key="5">
    <source>
        <dbReference type="ARBA" id="ARBA00022692"/>
    </source>
</evidence>
<evidence type="ECO:0000256" key="4">
    <source>
        <dbReference type="ARBA" id="ARBA00022452"/>
    </source>
</evidence>